<feature type="domain" description="Methyltransferase type 11" evidence="1">
    <location>
        <begin position="45"/>
        <end position="135"/>
    </location>
</feature>
<dbReference type="PANTHER" id="PTHR43861">
    <property type="entry name" value="TRANS-ACONITATE 2-METHYLTRANSFERASE-RELATED"/>
    <property type="match status" value="1"/>
</dbReference>
<name>A0A9W6QWH4_9PSEU</name>
<dbReference type="Pfam" id="PF08241">
    <property type="entry name" value="Methyltransf_11"/>
    <property type="match status" value="1"/>
</dbReference>
<dbReference type="EMBL" id="BSSD01000017">
    <property type="protein sequence ID" value="GLW95844.1"/>
    <property type="molecule type" value="Genomic_DNA"/>
</dbReference>
<comment type="caution">
    <text evidence="2">The sequence shown here is derived from an EMBL/GenBank/DDBJ whole genome shotgun (WGS) entry which is preliminary data.</text>
</comment>
<proteinExistence type="predicted"/>
<dbReference type="SUPFAM" id="SSF53335">
    <property type="entry name" value="S-adenosyl-L-methionine-dependent methyltransferases"/>
    <property type="match status" value="1"/>
</dbReference>
<dbReference type="RefSeq" id="WP_285613530.1">
    <property type="nucleotide sequence ID" value="NZ_BSSD01000017.1"/>
</dbReference>
<organism evidence="2 3">
    <name type="scientific">Actinokineospora globicatena</name>
    <dbReference type="NCBI Taxonomy" id="103729"/>
    <lineage>
        <taxon>Bacteria</taxon>
        <taxon>Bacillati</taxon>
        <taxon>Actinomycetota</taxon>
        <taxon>Actinomycetes</taxon>
        <taxon>Pseudonocardiales</taxon>
        <taxon>Pseudonocardiaceae</taxon>
        <taxon>Actinokineospora</taxon>
    </lineage>
</organism>
<dbReference type="Proteomes" id="UP001165042">
    <property type="component" value="Unassembled WGS sequence"/>
</dbReference>
<evidence type="ECO:0000313" key="2">
    <source>
        <dbReference type="EMBL" id="GLW95844.1"/>
    </source>
</evidence>
<reference evidence="2" key="1">
    <citation type="submission" date="2023-02" db="EMBL/GenBank/DDBJ databases">
        <title>Actinokineospora globicatena NBRC 15670.</title>
        <authorList>
            <person name="Ichikawa N."/>
            <person name="Sato H."/>
            <person name="Tonouchi N."/>
        </authorList>
    </citation>
    <scope>NUCLEOTIDE SEQUENCE</scope>
    <source>
        <strain evidence="2">NBRC 15670</strain>
    </source>
</reference>
<keyword evidence="3" id="KW-1185">Reference proteome</keyword>
<dbReference type="InterPro" id="IPR013216">
    <property type="entry name" value="Methyltransf_11"/>
</dbReference>
<dbReference type="GO" id="GO:0008757">
    <property type="term" value="F:S-adenosylmethionine-dependent methyltransferase activity"/>
    <property type="evidence" value="ECO:0007669"/>
    <property type="project" value="InterPro"/>
</dbReference>
<dbReference type="InterPro" id="IPR029063">
    <property type="entry name" value="SAM-dependent_MTases_sf"/>
</dbReference>
<accession>A0A9W6QWH4</accession>
<gene>
    <name evidence="2" type="ORF">Aglo03_66600</name>
</gene>
<sequence>MSSGPTLPLTGERTVPGIAEENYWFRRHEIAYRHLAPLCDGKTVLEAGCGEGYGAALLAERATVIGLDYDESAIEHVGGKYPDVRAVRGNLASLPLRDGTVDVVANLQVIEHLWDQEGFLRECHRVLRPGGRLLVTTPNRITFSPGRDTPLNPFHTRELAPSELDELVRAAGFATEYLGGVHHGPALRELDERFGGSIIDAQVQVAVAGTGWPEDLLTAVAAVAAEDFTVTERDLDASLDLVLVARA</sequence>
<dbReference type="AlphaFoldDB" id="A0A9W6QWH4"/>
<dbReference type="CDD" id="cd02440">
    <property type="entry name" value="AdoMet_MTases"/>
    <property type="match status" value="1"/>
</dbReference>
<protein>
    <recommendedName>
        <fullName evidence="1">Methyltransferase type 11 domain-containing protein</fullName>
    </recommendedName>
</protein>
<evidence type="ECO:0000259" key="1">
    <source>
        <dbReference type="Pfam" id="PF08241"/>
    </source>
</evidence>
<dbReference type="Gene3D" id="3.40.50.150">
    <property type="entry name" value="Vaccinia Virus protein VP39"/>
    <property type="match status" value="1"/>
</dbReference>
<evidence type="ECO:0000313" key="3">
    <source>
        <dbReference type="Proteomes" id="UP001165042"/>
    </source>
</evidence>